<dbReference type="EMBL" id="FXUB01000001">
    <property type="protein sequence ID" value="SMP09327.1"/>
    <property type="molecule type" value="Genomic_DNA"/>
</dbReference>
<comment type="caution">
    <text evidence="8">The sequence shown here is derived from an EMBL/GenBank/DDBJ whole genome shotgun (WGS) entry which is preliminary data.</text>
</comment>
<evidence type="ECO:0000259" key="7">
    <source>
        <dbReference type="Pfam" id="PF03775"/>
    </source>
</evidence>
<dbReference type="HAMAP" id="MF_00267">
    <property type="entry name" value="MinC"/>
    <property type="match status" value="1"/>
</dbReference>
<evidence type="ECO:0000313" key="8">
    <source>
        <dbReference type="EMBL" id="SMP09327.1"/>
    </source>
</evidence>
<dbReference type="InterPro" id="IPR016098">
    <property type="entry name" value="CAP/MinC_C"/>
</dbReference>
<dbReference type="Pfam" id="PF03775">
    <property type="entry name" value="MinC_C"/>
    <property type="match status" value="1"/>
</dbReference>
<feature type="domain" description="Septum formation inhibitor MinC C-terminal" evidence="7">
    <location>
        <begin position="114"/>
        <end position="202"/>
    </location>
</feature>
<evidence type="ECO:0000256" key="5">
    <source>
        <dbReference type="ARBA" id="ARBA00025606"/>
    </source>
</evidence>
<dbReference type="InterPro" id="IPR036145">
    <property type="entry name" value="MinC_C_sf"/>
</dbReference>
<keyword evidence="4 6" id="KW-0131">Cell cycle</keyword>
<dbReference type="Proteomes" id="UP001157911">
    <property type="component" value="Unassembled WGS sequence"/>
</dbReference>
<accession>A0ABY1NHX3</accession>
<dbReference type="InterPro" id="IPR005526">
    <property type="entry name" value="Septum_form_inhib_MinC_C"/>
</dbReference>
<keyword evidence="2 6" id="KW-0132">Cell division</keyword>
<gene>
    <name evidence="6" type="primary">minC</name>
    <name evidence="8" type="ORF">SAMN06265339_0713</name>
</gene>
<comment type="function">
    <text evidence="5 6">Cell division inhibitor that blocks the formation of polar Z ring septums. Rapidly oscillates between the poles of the cell to destabilize FtsZ filaments that have formed before they mature into polar Z rings. Prevents FtsZ polymerization.</text>
</comment>
<keyword evidence="9" id="KW-1185">Reference proteome</keyword>
<evidence type="ECO:0000313" key="9">
    <source>
        <dbReference type="Proteomes" id="UP001157911"/>
    </source>
</evidence>
<dbReference type="PANTHER" id="PTHR34108:SF1">
    <property type="entry name" value="SEPTUM SITE-DETERMINING PROTEIN MINC"/>
    <property type="match status" value="1"/>
</dbReference>
<keyword evidence="3 6" id="KW-0717">Septation</keyword>
<dbReference type="Gene3D" id="2.160.20.70">
    <property type="match status" value="1"/>
</dbReference>
<comment type="subunit">
    <text evidence="6">Interacts with MinD and FtsZ.</text>
</comment>
<dbReference type="RefSeq" id="WP_283400197.1">
    <property type="nucleotide sequence ID" value="NZ_FXUB01000001.1"/>
</dbReference>
<reference evidence="8 9" key="1">
    <citation type="submission" date="2017-05" db="EMBL/GenBank/DDBJ databases">
        <authorList>
            <person name="Varghese N."/>
            <person name="Submissions S."/>
        </authorList>
    </citation>
    <scope>NUCLEOTIDE SEQUENCE [LARGE SCALE GENOMIC DNA]</scope>
    <source>
        <strain evidence="8 9">DSM 15522</strain>
    </source>
</reference>
<evidence type="ECO:0000256" key="6">
    <source>
        <dbReference type="HAMAP-Rule" id="MF_00267"/>
    </source>
</evidence>
<name>A0ABY1NHX3_9BACT</name>
<sequence length="220" mass="24926">MEFKLRGTNVIAIELIADNINFNVERIKQFISEKKQLLKGSRFVISIEDYVLTEAELDSLINFLKQTEEITFCGFKTNKKENRELCIKKGIPCDMSSMELEKLKERSPTEEIKFIRKTLRSGDKISSSGDIVIMGNVNPGAEVEAGGNVYVMGDLRGTVKAGIGKTEGEVKALFFQAPRLEICGKEFTFDRKEKYLNFKAKVKGNQQSINYYKDRKGKNG</sequence>
<proteinExistence type="inferred from homology"/>
<comment type="similarity">
    <text evidence="1 6">Belongs to the MinC family.</text>
</comment>
<organism evidence="8 9">
    <name type="scientific">Desulfurobacterium pacificum</name>
    <dbReference type="NCBI Taxonomy" id="240166"/>
    <lineage>
        <taxon>Bacteria</taxon>
        <taxon>Pseudomonadati</taxon>
        <taxon>Aquificota</taxon>
        <taxon>Aquificia</taxon>
        <taxon>Desulfurobacteriales</taxon>
        <taxon>Desulfurobacteriaceae</taxon>
        <taxon>Desulfurobacterium</taxon>
    </lineage>
</organism>
<dbReference type="SUPFAM" id="SSF63848">
    <property type="entry name" value="Cell-division inhibitor MinC, C-terminal domain"/>
    <property type="match status" value="1"/>
</dbReference>
<evidence type="ECO:0000256" key="4">
    <source>
        <dbReference type="ARBA" id="ARBA00023306"/>
    </source>
</evidence>
<protein>
    <recommendedName>
        <fullName evidence="6">Probable septum site-determining protein MinC</fullName>
    </recommendedName>
</protein>
<dbReference type="PANTHER" id="PTHR34108">
    <property type="entry name" value="SEPTUM SITE-DETERMINING PROTEIN MINC"/>
    <property type="match status" value="1"/>
</dbReference>
<dbReference type="InterPro" id="IPR013033">
    <property type="entry name" value="MinC"/>
</dbReference>
<evidence type="ECO:0000256" key="2">
    <source>
        <dbReference type="ARBA" id="ARBA00022618"/>
    </source>
</evidence>
<evidence type="ECO:0000256" key="3">
    <source>
        <dbReference type="ARBA" id="ARBA00023210"/>
    </source>
</evidence>
<evidence type="ECO:0000256" key="1">
    <source>
        <dbReference type="ARBA" id="ARBA00006291"/>
    </source>
</evidence>